<dbReference type="EMBL" id="CAJQZP010000528">
    <property type="protein sequence ID" value="CAG4966517.1"/>
    <property type="molecule type" value="Genomic_DNA"/>
</dbReference>
<dbReference type="AlphaFoldDB" id="A0A8S3WLD5"/>
<comment type="caution">
    <text evidence="2">The sequence shown here is derived from an EMBL/GenBank/DDBJ whole genome shotgun (WGS) entry which is preliminary data.</text>
</comment>
<reference evidence="2" key="1">
    <citation type="submission" date="2021-04" db="EMBL/GenBank/DDBJ databases">
        <authorList>
            <person name="Tunstrom K."/>
        </authorList>
    </citation>
    <scope>NUCLEOTIDE SEQUENCE</scope>
</reference>
<dbReference type="OrthoDB" id="10037617at2759"/>
<sequence length="110" mass="12484">MPVQIAKAVTLLWYFGEVMCKTVNFLQDFLVKSQSTTTENVDVEFNCTDCNQSTTTENVNIESNDCNQASTTKNFPSVSDEPSITKELTKKRQYEENWAKVTNKKQENSG</sequence>
<keyword evidence="3" id="KW-1185">Reference proteome</keyword>
<proteinExistence type="predicted"/>
<accession>A0A8S3WLD5</accession>
<evidence type="ECO:0000256" key="1">
    <source>
        <dbReference type="SAM" id="SignalP"/>
    </source>
</evidence>
<dbReference type="Proteomes" id="UP000691718">
    <property type="component" value="Unassembled WGS sequence"/>
</dbReference>
<organism evidence="2 3">
    <name type="scientific">Parnassius apollo</name>
    <name type="common">Apollo butterfly</name>
    <name type="synonym">Papilio apollo</name>
    <dbReference type="NCBI Taxonomy" id="110799"/>
    <lineage>
        <taxon>Eukaryota</taxon>
        <taxon>Metazoa</taxon>
        <taxon>Ecdysozoa</taxon>
        <taxon>Arthropoda</taxon>
        <taxon>Hexapoda</taxon>
        <taxon>Insecta</taxon>
        <taxon>Pterygota</taxon>
        <taxon>Neoptera</taxon>
        <taxon>Endopterygota</taxon>
        <taxon>Lepidoptera</taxon>
        <taxon>Glossata</taxon>
        <taxon>Ditrysia</taxon>
        <taxon>Papilionoidea</taxon>
        <taxon>Papilionidae</taxon>
        <taxon>Parnassiinae</taxon>
        <taxon>Parnassini</taxon>
        <taxon>Parnassius</taxon>
        <taxon>Parnassius</taxon>
    </lineage>
</organism>
<feature type="chain" id="PRO_5035854048" evidence="1">
    <location>
        <begin position="21"/>
        <end position="110"/>
    </location>
</feature>
<gene>
    <name evidence="2" type="ORF">PAPOLLO_LOCUS7622</name>
</gene>
<evidence type="ECO:0000313" key="2">
    <source>
        <dbReference type="EMBL" id="CAG4966517.1"/>
    </source>
</evidence>
<evidence type="ECO:0000313" key="3">
    <source>
        <dbReference type="Proteomes" id="UP000691718"/>
    </source>
</evidence>
<keyword evidence="1" id="KW-0732">Signal</keyword>
<feature type="signal peptide" evidence="1">
    <location>
        <begin position="1"/>
        <end position="20"/>
    </location>
</feature>
<protein>
    <submittedName>
        <fullName evidence="2">(apollo) hypothetical protein</fullName>
    </submittedName>
</protein>
<name>A0A8S3WLD5_PARAO</name>